<dbReference type="EMBL" id="SPSB01000002">
    <property type="protein sequence ID" value="TFV95553.1"/>
    <property type="molecule type" value="Genomic_DNA"/>
</dbReference>
<keyword evidence="3" id="KW-0808">Transferase</keyword>
<keyword evidence="4" id="KW-1185">Reference proteome</keyword>
<dbReference type="SUPFAM" id="SSF53756">
    <property type="entry name" value="UDP-Glycosyltransferase/glycogen phosphorylase"/>
    <property type="match status" value="1"/>
</dbReference>
<dbReference type="PANTHER" id="PTHR45947">
    <property type="entry name" value="SULFOQUINOVOSYL TRANSFERASE SQD2"/>
    <property type="match status" value="1"/>
</dbReference>
<dbReference type="Proteomes" id="UP000297647">
    <property type="component" value="Unassembled WGS sequence"/>
</dbReference>
<feature type="domain" description="Glycosyltransferase subfamily 4-like N-terminal" evidence="2">
    <location>
        <begin position="19"/>
        <end position="179"/>
    </location>
</feature>
<comment type="caution">
    <text evidence="3">The sequence shown here is derived from an EMBL/GenBank/DDBJ whole genome shotgun (WGS) entry which is preliminary data.</text>
</comment>
<name>A0A4Y9QWM9_9BACT</name>
<evidence type="ECO:0000313" key="3">
    <source>
        <dbReference type="EMBL" id="TFV95553.1"/>
    </source>
</evidence>
<evidence type="ECO:0000313" key="4">
    <source>
        <dbReference type="Proteomes" id="UP000297647"/>
    </source>
</evidence>
<evidence type="ECO:0000259" key="1">
    <source>
        <dbReference type="Pfam" id="PF00534"/>
    </source>
</evidence>
<dbReference type="InterPro" id="IPR001296">
    <property type="entry name" value="Glyco_trans_1"/>
</dbReference>
<reference evidence="3 4" key="1">
    <citation type="submission" date="2019-03" db="EMBL/GenBank/DDBJ databases">
        <title>Algoriphagus sp. nov, a new strain isolated from root system soil of mangrove plant Kandelia.</title>
        <authorList>
            <person name="Yin Q."/>
            <person name="Wang K."/>
            <person name="Song Z."/>
        </authorList>
    </citation>
    <scope>NUCLEOTIDE SEQUENCE [LARGE SCALE GENOMIC DNA]</scope>
    <source>
        <strain evidence="3 4">XY-J91</strain>
    </source>
</reference>
<proteinExistence type="predicted"/>
<feature type="domain" description="Glycosyl transferase family 1" evidence="1">
    <location>
        <begin position="189"/>
        <end position="360"/>
    </location>
</feature>
<dbReference type="Pfam" id="PF00534">
    <property type="entry name" value="Glycos_transf_1"/>
    <property type="match status" value="1"/>
</dbReference>
<protein>
    <submittedName>
        <fullName evidence="3">Glycosyltransferase family 1 protein</fullName>
    </submittedName>
</protein>
<dbReference type="GO" id="GO:0016757">
    <property type="term" value="F:glycosyltransferase activity"/>
    <property type="evidence" value="ECO:0007669"/>
    <property type="project" value="InterPro"/>
</dbReference>
<dbReference type="RefSeq" id="WP_135071755.1">
    <property type="nucleotide sequence ID" value="NZ_SPSB01000002.1"/>
</dbReference>
<gene>
    <name evidence="3" type="ORF">E4S40_04870</name>
</gene>
<sequence length="386" mass="43457">MSDSRNILFLQSSSELYGSGKIFLQVLRVYQEEGFQPVVVLTNAGPIQRLLEKEGIPVYVQNLGILRRKYLSPWGLFNRAQKNLQAFNFLTKLHQTYQFEFVYSNTLAVVIGAYWANKKKIPHTWHIHEILLGPKPLVWWLSKMLDSTTPHPIAVSKSVGNHWQSKLKKAKLNVIYNGIPYAPFLNAKPALREELGLSPDQILIGMVGRINPGKGQGFFLEMAQELISKYPQLHFVLVGDPFPGYEPILDELLQKIQNEGIGQQVSYLGFRDDIPEIMASLDIFVLPSTLPDSFPTVILEAMAAGKPIVATQSGGAIEMVEEGKTGFLIPIGDVNQGVVVLSQLIEGKDLREKLGKEGQNRVLKEFSLEAFKKNIKNHLWQQLKRN</sequence>
<organism evidence="3 4">
    <name type="scientific">Algoriphagus kandeliae</name>
    <dbReference type="NCBI Taxonomy" id="2562278"/>
    <lineage>
        <taxon>Bacteria</taxon>
        <taxon>Pseudomonadati</taxon>
        <taxon>Bacteroidota</taxon>
        <taxon>Cytophagia</taxon>
        <taxon>Cytophagales</taxon>
        <taxon>Cyclobacteriaceae</taxon>
        <taxon>Algoriphagus</taxon>
    </lineage>
</organism>
<dbReference type="InterPro" id="IPR028098">
    <property type="entry name" value="Glyco_trans_4-like_N"/>
</dbReference>
<evidence type="ECO:0000259" key="2">
    <source>
        <dbReference type="Pfam" id="PF13439"/>
    </source>
</evidence>
<dbReference type="Gene3D" id="3.40.50.2000">
    <property type="entry name" value="Glycogen Phosphorylase B"/>
    <property type="match status" value="2"/>
</dbReference>
<dbReference type="Pfam" id="PF13439">
    <property type="entry name" value="Glyco_transf_4"/>
    <property type="match status" value="1"/>
</dbReference>
<dbReference type="InterPro" id="IPR050194">
    <property type="entry name" value="Glycosyltransferase_grp1"/>
</dbReference>
<dbReference type="AlphaFoldDB" id="A0A4Y9QWM9"/>
<dbReference type="OrthoDB" id="9806653at2"/>
<dbReference type="PANTHER" id="PTHR45947:SF3">
    <property type="entry name" value="SULFOQUINOVOSYL TRANSFERASE SQD2"/>
    <property type="match status" value="1"/>
</dbReference>
<dbReference type="CDD" id="cd03801">
    <property type="entry name" value="GT4_PimA-like"/>
    <property type="match status" value="1"/>
</dbReference>
<accession>A0A4Y9QWM9</accession>